<dbReference type="InterPro" id="IPR017958">
    <property type="entry name" value="Gln-tRNA_amidoTrfase_suB_CS"/>
</dbReference>
<dbReference type="GO" id="GO:0005524">
    <property type="term" value="F:ATP binding"/>
    <property type="evidence" value="ECO:0007669"/>
    <property type="project" value="UniProtKB-KW"/>
</dbReference>
<dbReference type="InterPro" id="IPR014746">
    <property type="entry name" value="Gln_synth/guanido_kin_cat_dom"/>
</dbReference>
<dbReference type="Pfam" id="PF02637">
    <property type="entry name" value="GatB_Yqey"/>
    <property type="match status" value="1"/>
</dbReference>
<dbReference type="InterPro" id="IPR006075">
    <property type="entry name" value="Asn/Gln-tRNA_Trfase_suB/E_cat"/>
</dbReference>
<proteinExistence type="inferred from homology"/>
<evidence type="ECO:0000256" key="5">
    <source>
        <dbReference type="ARBA" id="ARBA00022741"/>
    </source>
</evidence>
<gene>
    <name evidence="11 13" type="primary">gatB</name>
    <name evidence="13" type="ORF">HYX28_05460</name>
</gene>
<comment type="function">
    <text evidence="8 11">Allows the formation of correctly charged Asn-tRNA(Asn) or Gln-tRNA(Gln) through the transamidation of misacylated Asp-tRNA(Asn) or Glu-tRNA(Gln) in organisms which lack either or both of asparaginyl-tRNA or glutaminyl-tRNA synthetases. The reaction takes place in the presence of glutamine and ATP through an activated phospho-Asp-tRNA(Asn) or phospho-Glu-tRNA(Gln).</text>
</comment>
<dbReference type="InterPro" id="IPR042114">
    <property type="entry name" value="GatB_C_1"/>
</dbReference>
<dbReference type="InterPro" id="IPR004413">
    <property type="entry name" value="GatB"/>
</dbReference>
<sequence length="491" mass="53758">MATATRIPPEVLARYEPVIGLEVHVQLLTASKIFCGCSTSFGAPPNSNVCPVCLGLPGALPVLNRKAVEFAALAALALGCQVRETSSFARKNYFYPDLPKGYQISQYDQPLAEHGAIEITSGEGRKKVGITRLHLEEDAGKSLHDGFAESATSTCLDLNRAGTPLAEIVSEPEISSPDEAFEYLTRLKEIILFTGVSDCNMEEGSLRCDANVSVRRKGAKEFGAKVEVKNVNSFRFIREALAYEIERQVEALESGEKVVQETRLYHAAEGKTFSMRSKEQAHDYRYFPDPDLQPLVVDAAWQAEIRKQLPELPEALRARLVAQYGITEYDAGVLSASRSLAQQFEAAARSAKNPKRVANLVQSELMGRLKARDLSIEQSPITMRGVAMSADLAEAGTISSKMLKDLYDHAFATGEDFAAVYEREKPQQLSDASAIEKVIEDVMAANPQQVEQYRAGKTTVKAFFVGQVMKATKGQANPAMVNELLDKKLAG</sequence>
<keyword evidence="4 11" id="KW-0436">Ligase</keyword>
<dbReference type="AlphaFoldDB" id="A0A932EPA7"/>
<dbReference type="SUPFAM" id="SSF55931">
    <property type="entry name" value="Glutamine synthetase/guanido kinase"/>
    <property type="match status" value="1"/>
</dbReference>
<evidence type="ECO:0000256" key="7">
    <source>
        <dbReference type="ARBA" id="ARBA00022917"/>
    </source>
</evidence>
<evidence type="ECO:0000259" key="12">
    <source>
        <dbReference type="SMART" id="SM00845"/>
    </source>
</evidence>
<name>A0A932EPA7_9BACT</name>
<evidence type="ECO:0000313" key="14">
    <source>
        <dbReference type="Proteomes" id="UP000779809"/>
    </source>
</evidence>
<dbReference type="SMART" id="SM00845">
    <property type="entry name" value="GatB_Yqey"/>
    <property type="match status" value="1"/>
</dbReference>
<evidence type="ECO:0000256" key="1">
    <source>
        <dbReference type="ARBA" id="ARBA00005306"/>
    </source>
</evidence>
<keyword evidence="7 11" id="KW-0648">Protein biosynthesis</keyword>
<dbReference type="InterPro" id="IPR017959">
    <property type="entry name" value="Asn/Gln-tRNA_amidoTrfase_suB/E"/>
</dbReference>
<comment type="caution">
    <text evidence="13">The sequence shown here is derived from an EMBL/GenBank/DDBJ whole genome shotgun (WGS) entry which is preliminary data.</text>
</comment>
<evidence type="ECO:0000256" key="2">
    <source>
        <dbReference type="ARBA" id="ARBA00011123"/>
    </source>
</evidence>
<reference evidence="13" key="1">
    <citation type="submission" date="2020-07" db="EMBL/GenBank/DDBJ databases">
        <title>Huge and variable diversity of episymbiotic CPR bacteria and DPANN archaea in groundwater ecosystems.</title>
        <authorList>
            <person name="He C.Y."/>
            <person name="Keren R."/>
            <person name="Whittaker M."/>
            <person name="Farag I.F."/>
            <person name="Doudna J."/>
            <person name="Cate J.H.D."/>
            <person name="Banfield J.F."/>
        </authorList>
    </citation>
    <scope>NUCLEOTIDE SEQUENCE</scope>
    <source>
        <strain evidence="13">NC_groundwater_580_Pr5_B-0.1um_64_19</strain>
    </source>
</reference>
<evidence type="ECO:0000256" key="9">
    <source>
        <dbReference type="ARBA" id="ARBA00047380"/>
    </source>
</evidence>
<dbReference type="EC" id="6.3.5.-" evidence="11"/>
<dbReference type="GO" id="GO:0006412">
    <property type="term" value="P:translation"/>
    <property type="evidence" value="ECO:0007669"/>
    <property type="project" value="UniProtKB-UniRule"/>
</dbReference>
<dbReference type="Gene3D" id="1.10.10.410">
    <property type="match status" value="1"/>
</dbReference>
<evidence type="ECO:0000256" key="10">
    <source>
        <dbReference type="ARBA" id="ARBA00047913"/>
    </source>
</evidence>
<comment type="similarity">
    <text evidence="1 11">Belongs to the GatB/GatE family. GatB subfamily.</text>
</comment>
<dbReference type="HAMAP" id="MF_00121">
    <property type="entry name" value="GatB"/>
    <property type="match status" value="1"/>
</dbReference>
<dbReference type="PANTHER" id="PTHR11659:SF0">
    <property type="entry name" value="GLUTAMYL-TRNA(GLN) AMIDOTRANSFERASE SUBUNIT B, MITOCHONDRIAL"/>
    <property type="match status" value="1"/>
</dbReference>
<evidence type="ECO:0000256" key="4">
    <source>
        <dbReference type="ARBA" id="ARBA00022598"/>
    </source>
</evidence>
<dbReference type="NCBIfam" id="TIGR00133">
    <property type="entry name" value="gatB"/>
    <property type="match status" value="1"/>
</dbReference>
<dbReference type="NCBIfam" id="NF004014">
    <property type="entry name" value="PRK05477.1-4"/>
    <property type="match status" value="1"/>
</dbReference>
<comment type="catalytic activity">
    <reaction evidence="10 11">
        <text>L-glutamyl-tRNA(Gln) + L-glutamine + ATP + H2O = L-glutaminyl-tRNA(Gln) + L-glutamate + ADP + phosphate + H(+)</text>
        <dbReference type="Rhea" id="RHEA:17521"/>
        <dbReference type="Rhea" id="RHEA-COMP:9681"/>
        <dbReference type="Rhea" id="RHEA-COMP:9684"/>
        <dbReference type="ChEBI" id="CHEBI:15377"/>
        <dbReference type="ChEBI" id="CHEBI:15378"/>
        <dbReference type="ChEBI" id="CHEBI:29985"/>
        <dbReference type="ChEBI" id="CHEBI:30616"/>
        <dbReference type="ChEBI" id="CHEBI:43474"/>
        <dbReference type="ChEBI" id="CHEBI:58359"/>
        <dbReference type="ChEBI" id="CHEBI:78520"/>
        <dbReference type="ChEBI" id="CHEBI:78521"/>
        <dbReference type="ChEBI" id="CHEBI:456216"/>
    </reaction>
</comment>
<dbReference type="InterPro" id="IPR003789">
    <property type="entry name" value="Asn/Gln_tRNA_amidoTrase-B-like"/>
</dbReference>
<evidence type="ECO:0000256" key="3">
    <source>
        <dbReference type="ARBA" id="ARBA00016923"/>
    </source>
</evidence>
<feature type="domain" description="Asn/Gln amidotransferase" evidence="12">
    <location>
        <begin position="342"/>
        <end position="489"/>
    </location>
</feature>
<organism evidence="13 14">
    <name type="scientific">Candidatus Korobacter versatilis</name>
    <dbReference type="NCBI Taxonomy" id="658062"/>
    <lineage>
        <taxon>Bacteria</taxon>
        <taxon>Pseudomonadati</taxon>
        <taxon>Acidobacteriota</taxon>
        <taxon>Terriglobia</taxon>
        <taxon>Terriglobales</taxon>
        <taxon>Candidatus Korobacteraceae</taxon>
        <taxon>Candidatus Korobacter</taxon>
    </lineage>
</organism>
<keyword evidence="6 11" id="KW-0067">ATP-binding</keyword>
<dbReference type="GO" id="GO:0050567">
    <property type="term" value="F:glutaminyl-tRNA synthase (glutamine-hydrolyzing) activity"/>
    <property type="evidence" value="ECO:0007669"/>
    <property type="project" value="UniProtKB-UniRule"/>
</dbReference>
<dbReference type="SUPFAM" id="SSF89095">
    <property type="entry name" value="GatB/YqeY motif"/>
    <property type="match status" value="1"/>
</dbReference>
<comment type="catalytic activity">
    <reaction evidence="9 11">
        <text>L-aspartyl-tRNA(Asn) + L-glutamine + ATP + H2O = L-asparaginyl-tRNA(Asn) + L-glutamate + ADP + phosphate + 2 H(+)</text>
        <dbReference type="Rhea" id="RHEA:14513"/>
        <dbReference type="Rhea" id="RHEA-COMP:9674"/>
        <dbReference type="Rhea" id="RHEA-COMP:9677"/>
        <dbReference type="ChEBI" id="CHEBI:15377"/>
        <dbReference type="ChEBI" id="CHEBI:15378"/>
        <dbReference type="ChEBI" id="CHEBI:29985"/>
        <dbReference type="ChEBI" id="CHEBI:30616"/>
        <dbReference type="ChEBI" id="CHEBI:43474"/>
        <dbReference type="ChEBI" id="CHEBI:58359"/>
        <dbReference type="ChEBI" id="CHEBI:78515"/>
        <dbReference type="ChEBI" id="CHEBI:78516"/>
        <dbReference type="ChEBI" id="CHEBI:456216"/>
    </reaction>
</comment>
<dbReference type="EMBL" id="JACPNR010000006">
    <property type="protein sequence ID" value="MBI2678207.1"/>
    <property type="molecule type" value="Genomic_DNA"/>
</dbReference>
<dbReference type="Pfam" id="PF02934">
    <property type="entry name" value="GatB_N"/>
    <property type="match status" value="1"/>
</dbReference>
<accession>A0A932EPA7</accession>
<dbReference type="InterPro" id="IPR023168">
    <property type="entry name" value="GatB_Yqey_C_2"/>
</dbReference>
<dbReference type="PROSITE" id="PS01234">
    <property type="entry name" value="GATB"/>
    <property type="match status" value="1"/>
</dbReference>
<evidence type="ECO:0000256" key="6">
    <source>
        <dbReference type="ARBA" id="ARBA00022840"/>
    </source>
</evidence>
<dbReference type="PANTHER" id="PTHR11659">
    <property type="entry name" value="GLUTAMYL-TRNA GLN AMIDOTRANSFERASE SUBUNIT B MITOCHONDRIAL AND PROKARYOTIC PET112-RELATED"/>
    <property type="match status" value="1"/>
</dbReference>
<dbReference type="Gene3D" id="1.10.150.380">
    <property type="entry name" value="GatB domain, N-terminal subdomain"/>
    <property type="match status" value="1"/>
</dbReference>
<dbReference type="InterPro" id="IPR018027">
    <property type="entry name" value="Asn/Gln_amidotransferase"/>
</dbReference>
<evidence type="ECO:0000256" key="8">
    <source>
        <dbReference type="ARBA" id="ARBA00024799"/>
    </source>
</evidence>
<keyword evidence="5 11" id="KW-0547">Nucleotide-binding</keyword>
<evidence type="ECO:0000313" key="13">
    <source>
        <dbReference type="EMBL" id="MBI2678207.1"/>
    </source>
</evidence>
<dbReference type="NCBIfam" id="NF004012">
    <property type="entry name" value="PRK05477.1-2"/>
    <property type="match status" value="1"/>
</dbReference>
<protein>
    <recommendedName>
        <fullName evidence="3 11">Aspartyl/glutamyl-tRNA(Asn/Gln) amidotransferase subunit B</fullName>
        <shortName evidence="11">Asp/Glu-ADT subunit B</shortName>
        <ecNumber evidence="11">6.3.5.-</ecNumber>
    </recommendedName>
</protein>
<dbReference type="FunFam" id="1.10.10.410:FF:000001">
    <property type="entry name" value="Aspartyl/glutamyl-tRNA(Asn/Gln) amidotransferase subunit B"/>
    <property type="match status" value="1"/>
</dbReference>
<dbReference type="GO" id="GO:0070681">
    <property type="term" value="P:glutaminyl-tRNAGln biosynthesis via transamidation"/>
    <property type="evidence" value="ECO:0007669"/>
    <property type="project" value="TreeGrafter"/>
</dbReference>
<evidence type="ECO:0000256" key="11">
    <source>
        <dbReference type="HAMAP-Rule" id="MF_00121"/>
    </source>
</evidence>
<dbReference type="Proteomes" id="UP000779809">
    <property type="component" value="Unassembled WGS sequence"/>
</dbReference>
<comment type="subunit">
    <text evidence="2 11">Heterotrimer of A, B and C subunits.</text>
</comment>